<feature type="compositionally biased region" description="Basic and acidic residues" evidence="13">
    <location>
        <begin position="273"/>
        <end position="282"/>
    </location>
</feature>
<dbReference type="GO" id="GO:0005576">
    <property type="term" value="C:extracellular region"/>
    <property type="evidence" value="ECO:0007669"/>
    <property type="project" value="UniProtKB-SubCell"/>
</dbReference>
<accession>A0A9Q9AKT7</accession>
<reference evidence="14" key="1">
    <citation type="submission" date="2022-06" db="EMBL/GenBank/DDBJ databases">
        <title>Complete genome sequences of two strains of the flax pathogen Septoria linicola.</title>
        <authorList>
            <person name="Lapalu N."/>
            <person name="Simon A."/>
            <person name="Demenou B."/>
            <person name="Paumier D."/>
            <person name="Guillot M.-P."/>
            <person name="Gout L."/>
            <person name="Valade R."/>
        </authorList>
    </citation>
    <scope>NUCLEOTIDE SEQUENCE</scope>
    <source>
        <strain evidence="14">SE15195</strain>
    </source>
</reference>
<dbReference type="Proteomes" id="UP001056384">
    <property type="component" value="Chromosome 2"/>
</dbReference>
<evidence type="ECO:0000256" key="10">
    <source>
        <dbReference type="ARBA" id="ARBA00041631"/>
    </source>
</evidence>
<feature type="region of interest" description="Disordered" evidence="13">
    <location>
        <begin position="235"/>
        <end position="572"/>
    </location>
</feature>
<evidence type="ECO:0000313" key="14">
    <source>
        <dbReference type="EMBL" id="USW49794.1"/>
    </source>
</evidence>
<feature type="compositionally biased region" description="Polar residues" evidence="13">
    <location>
        <begin position="293"/>
        <end position="321"/>
    </location>
</feature>
<keyword evidence="5" id="KW-0413">Isomerase</keyword>
<dbReference type="InterPro" id="IPR001398">
    <property type="entry name" value="Macrophage_inhib_fac"/>
</dbReference>
<comment type="subcellular location">
    <subcellularLocation>
        <location evidence="1">Secreted</location>
    </subcellularLocation>
</comment>
<keyword evidence="3" id="KW-0202">Cytokine</keyword>
<organism evidence="14 15">
    <name type="scientific">Septoria linicola</name>
    <dbReference type="NCBI Taxonomy" id="215465"/>
    <lineage>
        <taxon>Eukaryota</taxon>
        <taxon>Fungi</taxon>
        <taxon>Dikarya</taxon>
        <taxon>Ascomycota</taxon>
        <taxon>Pezizomycotina</taxon>
        <taxon>Dothideomycetes</taxon>
        <taxon>Dothideomycetidae</taxon>
        <taxon>Mycosphaerellales</taxon>
        <taxon>Mycosphaerellaceae</taxon>
        <taxon>Septoria</taxon>
    </lineage>
</organism>
<evidence type="ECO:0000256" key="9">
    <source>
        <dbReference type="ARBA" id="ARBA00039086"/>
    </source>
</evidence>
<dbReference type="GO" id="GO:0004167">
    <property type="term" value="F:dopachrome isomerase activity"/>
    <property type="evidence" value="ECO:0007669"/>
    <property type="project" value="UniProtKB-EC"/>
</dbReference>
<dbReference type="Pfam" id="PF01187">
    <property type="entry name" value="MIF"/>
    <property type="match status" value="1"/>
</dbReference>
<dbReference type="EMBL" id="CP099419">
    <property type="protein sequence ID" value="USW49794.1"/>
    <property type="molecule type" value="Genomic_DNA"/>
</dbReference>
<feature type="compositionally biased region" description="Polar residues" evidence="13">
    <location>
        <begin position="387"/>
        <end position="406"/>
    </location>
</feature>
<dbReference type="OrthoDB" id="255819at2759"/>
<gene>
    <name evidence="14" type="ORF">Slin15195_G031130</name>
</gene>
<keyword evidence="15" id="KW-1185">Reference proteome</keyword>
<dbReference type="GO" id="GO:0050178">
    <property type="term" value="F:phenylpyruvate tautomerase activity"/>
    <property type="evidence" value="ECO:0007669"/>
    <property type="project" value="UniProtKB-EC"/>
</dbReference>
<proteinExistence type="inferred from homology"/>
<dbReference type="EC" id="5.3.3.12" evidence="8"/>
<dbReference type="InterPro" id="IPR014347">
    <property type="entry name" value="Tautomerase/MIF_sf"/>
</dbReference>
<evidence type="ECO:0000256" key="2">
    <source>
        <dbReference type="ARBA" id="ARBA00005851"/>
    </source>
</evidence>
<name>A0A9Q9AKT7_9PEZI</name>
<evidence type="ECO:0000256" key="8">
    <source>
        <dbReference type="ARBA" id="ARBA00038932"/>
    </source>
</evidence>
<dbReference type="EC" id="5.3.2.1" evidence="9"/>
<evidence type="ECO:0000256" key="6">
    <source>
        <dbReference type="ARBA" id="ARBA00036735"/>
    </source>
</evidence>
<feature type="compositionally biased region" description="Polar residues" evidence="13">
    <location>
        <begin position="472"/>
        <end position="492"/>
    </location>
</feature>
<evidence type="ECO:0000256" key="5">
    <source>
        <dbReference type="ARBA" id="ARBA00023235"/>
    </source>
</evidence>
<comment type="catalytic activity">
    <reaction evidence="6">
        <text>3-phenylpyruvate = enol-phenylpyruvate</text>
        <dbReference type="Rhea" id="RHEA:17097"/>
        <dbReference type="ChEBI" id="CHEBI:16815"/>
        <dbReference type="ChEBI" id="CHEBI:18005"/>
        <dbReference type="EC" id="5.3.2.1"/>
    </reaction>
</comment>
<feature type="compositionally biased region" description="Basic and acidic residues" evidence="13">
    <location>
        <begin position="502"/>
        <end position="517"/>
    </location>
</feature>
<comment type="similarity">
    <text evidence="2">Belongs to the MIF family.</text>
</comment>
<evidence type="ECO:0000256" key="12">
    <source>
        <dbReference type="ARBA" id="ARBA00042730"/>
    </source>
</evidence>
<evidence type="ECO:0000313" key="15">
    <source>
        <dbReference type="Proteomes" id="UP001056384"/>
    </source>
</evidence>
<feature type="compositionally biased region" description="Polar residues" evidence="13">
    <location>
        <begin position="438"/>
        <end position="462"/>
    </location>
</feature>
<evidence type="ECO:0000256" key="3">
    <source>
        <dbReference type="ARBA" id="ARBA00022514"/>
    </source>
</evidence>
<dbReference type="PANTHER" id="PTHR11954:SF6">
    <property type="entry name" value="MACROPHAGE MIGRATION INHIBITORY FACTOR"/>
    <property type="match status" value="1"/>
</dbReference>
<feature type="compositionally biased region" description="Basic and acidic residues" evidence="13">
    <location>
        <begin position="423"/>
        <end position="436"/>
    </location>
</feature>
<evidence type="ECO:0000256" key="11">
    <source>
        <dbReference type="ARBA" id="ARBA00041912"/>
    </source>
</evidence>
<protein>
    <recommendedName>
        <fullName evidence="12">L-dopachrome isomerase</fullName>
        <ecNumber evidence="9">5.3.2.1</ecNumber>
        <ecNumber evidence="8">5.3.3.12</ecNumber>
    </recommendedName>
    <alternativeName>
        <fullName evidence="10">L-dopachrome tautomerase</fullName>
    </alternativeName>
    <alternativeName>
        <fullName evidence="11">Phenylpyruvate tautomerase</fullName>
    </alternativeName>
</protein>
<evidence type="ECO:0000256" key="13">
    <source>
        <dbReference type="SAM" id="MobiDB-lite"/>
    </source>
</evidence>
<evidence type="ECO:0000256" key="7">
    <source>
        <dbReference type="ARBA" id="ARBA00036823"/>
    </source>
</evidence>
<comment type="catalytic activity">
    <reaction evidence="7">
        <text>L-dopachrome = 5,6-dihydroxyindole-2-carboxylate</text>
        <dbReference type="Rhea" id="RHEA:13041"/>
        <dbReference type="ChEBI" id="CHEBI:16875"/>
        <dbReference type="ChEBI" id="CHEBI:57509"/>
        <dbReference type="EC" id="5.3.3.12"/>
    </reaction>
</comment>
<keyword evidence="4" id="KW-0964">Secreted</keyword>
<evidence type="ECO:0000256" key="4">
    <source>
        <dbReference type="ARBA" id="ARBA00022525"/>
    </source>
</evidence>
<dbReference type="AlphaFoldDB" id="A0A9Q9AKT7"/>
<dbReference type="SUPFAM" id="SSF55331">
    <property type="entry name" value="Tautomerase/MIF"/>
    <property type="match status" value="1"/>
</dbReference>
<evidence type="ECO:0000256" key="1">
    <source>
        <dbReference type="ARBA" id="ARBA00004613"/>
    </source>
</evidence>
<dbReference type="Gene3D" id="3.30.429.10">
    <property type="entry name" value="Macrophage Migration Inhibitory Factor"/>
    <property type="match status" value="1"/>
</dbReference>
<sequence>MPHSNKGSADAHSTFSLDSLGQVTTASSSKPTDVSSLSEKFIVAPSPAIARDRSSLPAELAGSIDFSDFMHKQLEPRDSVMASYNSSSRQRTQYYDEQFQYKDGTNGTIRERVHRDSPIVVELRTNVIIKDEFTLVTDLSYHLAARYTRPDSAVMVKVDHSACLAMGGTFEPCYIMSITAESSQMGPTMNKRNAALIQSFLADILSVPPERGVLKFVPIPEENFATNGTTMLGKIERQEKRYSGENSGGVRRAMNSMGRKSMPSFKKSISKINGEEKPETESKPAAMEPRPTTARTDSAAPSNISEDQQETPTQMSATITSPGEVYELPATEMEKERPVTAHKRKSSSGTSGASNGLRMNGVSNGALGPVKSTTPKVAKKSRPRTFSGESLSVQDQIKSKSISLTTAAAAGRAPVHLSAAPSSKKERPPSFLKHDPLNTVSKASPNNTSRPTTPRQKQSGTSPAIRPRDSLHNSIIDTHSTPKPLNGWTNESAQEKSRRKIEKLTGENPLDEKKDTEANTAKRRSTITATPKFPEPPPIPVDRQDSKSLKVGKRKSFLSAFKRTTPLAQPAR</sequence>
<dbReference type="PANTHER" id="PTHR11954">
    <property type="entry name" value="D-DOPACHROME DECARBOXYLASE"/>
    <property type="match status" value="1"/>
</dbReference>